<reference evidence="5" key="2">
    <citation type="submission" date="2025-08" db="UniProtKB">
        <authorList>
            <consortium name="Ensembl"/>
        </authorList>
    </citation>
    <scope>IDENTIFICATION</scope>
</reference>
<evidence type="ECO:0000313" key="6">
    <source>
        <dbReference type="Proteomes" id="UP000008144"/>
    </source>
</evidence>
<evidence type="ECO:0000256" key="1">
    <source>
        <dbReference type="ARBA" id="ARBA00004123"/>
    </source>
</evidence>
<evidence type="ECO:0000256" key="4">
    <source>
        <dbReference type="SAM" id="MobiDB-lite"/>
    </source>
</evidence>
<dbReference type="STRING" id="7719.ENSCINP00000005820"/>
<dbReference type="HOGENOM" id="CLU_686875_0_0_1"/>
<dbReference type="PANTHER" id="PTHR13375:SF3">
    <property type="entry name" value="THO COMPLEX SUBUNIT 5 HOMOLOG"/>
    <property type="match status" value="1"/>
</dbReference>
<reference evidence="5" key="3">
    <citation type="submission" date="2025-09" db="UniProtKB">
        <authorList>
            <consortium name="Ensembl"/>
        </authorList>
    </citation>
    <scope>IDENTIFICATION</scope>
</reference>
<evidence type="ECO:0000256" key="3">
    <source>
        <dbReference type="ARBA" id="ARBA00023242"/>
    </source>
</evidence>
<accession>F6TMY9</accession>
<sequence>MEVDIHGDTDAAVKLFEDKTSGGRVIDATGGVGSGGESDSEGEDMEEQDTARRRNRKKEMSTDLPTTGVYSPHPLVVSIKLFNNAGVDIELTFSFLPKLNFVCVKSSTTSTSSSKMSEVLQSPILGTNNLLQCLGEGADWGTTCPNPTPMSPNMEMIYGVGRPYMWVQRLCGVDCMGGNLRGEDMNTSSTHMDGLMKQIRSRVASKVGLVQQVERFQRQFIQRDIQISTTLPDKIHTTLSSWAAVEYDVYSSLEYTRPVVELGLLGGDVEAHSYYVTKLRRGSSVELNAAIVVFVDHPVQPPLVCLCLEWMGRRTATNDDNIRTMEIEINVNLPKLVENLDEILPSQVLRLMSMLEIYVETESETKHPIEFPMDKFCSKKFKGPSRMKPFVYMTSSKQLSH</sequence>
<feature type="region of interest" description="Disordered" evidence="4">
    <location>
        <begin position="23"/>
        <end position="67"/>
    </location>
</feature>
<dbReference type="Ensembl" id="ENSCINT00000005820.3">
    <property type="protein sequence ID" value="ENSCINP00000005820.3"/>
    <property type="gene ID" value="ENSCING00000002856.3"/>
</dbReference>
<proteinExistence type="inferred from homology"/>
<evidence type="ECO:0000313" key="5">
    <source>
        <dbReference type="Ensembl" id="ENSCINP00000005820.3"/>
    </source>
</evidence>
<keyword evidence="3" id="KW-0539">Nucleus</keyword>
<name>F6TMY9_CIOIN</name>
<dbReference type="InterPro" id="IPR019163">
    <property type="entry name" value="THO_Thoc5"/>
</dbReference>
<dbReference type="AlphaFoldDB" id="F6TMY9"/>
<keyword evidence="6" id="KW-1185">Reference proteome</keyword>
<protein>
    <submittedName>
        <fullName evidence="5">Uncharacterized protein</fullName>
    </submittedName>
</protein>
<feature type="compositionally biased region" description="Acidic residues" evidence="4">
    <location>
        <begin position="38"/>
        <end position="48"/>
    </location>
</feature>
<dbReference type="OMA" id="EAYCDIV"/>
<dbReference type="Proteomes" id="UP000008144">
    <property type="component" value="Unassembled WGS sequence"/>
</dbReference>
<comment type="subcellular location">
    <subcellularLocation>
        <location evidence="1">Nucleus</location>
    </subcellularLocation>
</comment>
<evidence type="ECO:0000256" key="2">
    <source>
        <dbReference type="ARBA" id="ARBA00008044"/>
    </source>
</evidence>
<dbReference type="PANTHER" id="PTHR13375">
    <property type="entry name" value="FMS INTERACTING PROTEIN"/>
    <property type="match status" value="1"/>
</dbReference>
<dbReference type="GeneTree" id="ENSGT00390000013777"/>
<organism evidence="5 6">
    <name type="scientific">Ciona intestinalis</name>
    <name type="common">Transparent sea squirt</name>
    <name type="synonym">Ascidia intestinalis</name>
    <dbReference type="NCBI Taxonomy" id="7719"/>
    <lineage>
        <taxon>Eukaryota</taxon>
        <taxon>Metazoa</taxon>
        <taxon>Chordata</taxon>
        <taxon>Tunicata</taxon>
        <taxon>Ascidiacea</taxon>
        <taxon>Phlebobranchia</taxon>
        <taxon>Cionidae</taxon>
        <taxon>Ciona</taxon>
    </lineage>
</organism>
<dbReference type="InParanoid" id="F6TMY9"/>
<reference evidence="6" key="1">
    <citation type="journal article" date="2002" name="Science">
        <title>The draft genome of Ciona intestinalis: insights into chordate and vertebrate origins.</title>
        <authorList>
            <person name="Dehal P."/>
            <person name="Satou Y."/>
            <person name="Campbell R.K."/>
            <person name="Chapman J."/>
            <person name="Degnan B."/>
            <person name="De Tomaso A."/>
            <person name="Davidson B."/>
            <person name="Di Gregorio A."/>
            <person name="Gelpke M."/>
            <person name="Goodstein D.M."/>
            <person name="Harafuji N."/>
            <person name="Hastings K.E."/>
            <person name="Ho I."/>
            <person name="Hotta K."/>
            <person name="Huang W."/>
            <person name="Kawashima T."/>
            <person name="Lemaire P."/>
            <person name="Martinez D."/>
            <person name="Meinertzhagen I.A."/>
            <person name="Necula S."/>
            <person name="Nonaka M."/>
            <person name="Putnam N."/>
            <person name="Rash S."/>
            <person name="Saiga H."/>
            <person name="Satake M."/>
            <person name="Terry A."/>
            <person name="Yamada L."/>
            <person name="Wang H.G."/>
            <person name="Awazu S."/>
            <person name="Azumi K."/>
            <person name="Boore J."/>
            <person name="Branno M."/>
            <person name="Chin-Bow S."/>
            <person name="DeSantis R."/>
            <person name="Doyle S."/>
            <person name="Francino P."/>
            <person name="Keys D.N."/>
            <person name="Haga S."/>
            <person name="Hayashi H."/>
            <person name="Hino K."/>
            <person name="Imai K.S."/>
            <person name="Inaba K."/>
            <person name="Kano S."/>
            <person name="Kobayashi K."/>
            <person name="Kobayashi M."/>
            <person name="Lee B.I."/>
            <person name="Makabe K.W."/>
            <person name="Manohar C."/>
            <person name="Matassi G."/>
            <person name="Medina M."/>
            <person name="Mochizuki Y."/>
            <person name="Mount S."/>
            <person name="Morishita T."/>
            <person name="Miura S."/>
            <person name="Nakayama A."/>
            <person name="Nishizaka S."/>
            <person name="Nomoto H."/>
            <person name="Ohta F."/>
            <person name="Oishi K."/>
            <person name="Rigoutsos I."/>
            <person name="Sano M."/>
            <person name="Sasaki A."/>
            <person name="Sasakura Y."/>
            <person name="Shoguchi E."/>
            <person name="Shin-i T."/>
            <person name="Spagnuolo A."/>
            <person name="Stainier D."/>
            <person name="Suzuki M.M."/>
            <person name="Tassy O."/>
            <person name="Takatori N."/>
            <person name="Tokuoka M."/>
            <person name="Yagi K."/>
            <person name="Yoshizaki F."/>
            <person name="Wada S."/>
            <person name="Zhang C."/>
            <person name="Hyatt P.D."/>
            <person name="Larimer F."/>
            <person name="Detter C."/>
            <person name="Doggett N."/>
            <person name="Glavina T."/>
            <person name="Hawkins T."/>
            <person name="Richardson P."/>
            <person name="Lucas S."/>
            <person name="Kohara Y."/>
            <person name="Levine M."/>
            <person name="Satoh N."/>
            <person name="Rokhsar D.S."/>
        </authorList>
    </citation>
    <scope>NUCLEOTIDE SEQUENCE [LARGE SCALE GENOMIC DNA]</scope>
</reference>
<dbReference type="Pfam" id="PF09766">
    <property type="entry name" value="FmiP_Thoc5"/>
    <property type="match status" value="1"/>
</dbReference>
<comment type="similarity">
    <text evidence="2">Belongs to the THOC5 family.</text>
</comment>
<dbReference type="GO" id="GO:0005634">
    <property type="term" value="C:nucleus"/>
    <property type="evidence" value="ECO:0007669"/>
    <property type="project" value="UniProtKB-SubCell"/>
</dbReference>